<name>A0A933EAS1_UNCTE</name>
<dbReference type="SUPFAM" id="SSF89733">
    <property type="entry name" value="L-sulfolactate dehydrogenase-like"/>
    <property type="match status" value="1"/>
</dbReference>
<dbReference type="InterPro" id="IPR043143">
    <property type="entry name" value="Mal/L-sulf/L-lact_DH-like_NADP"/>
</dbReference>
<dbReference type="Proteomes" id="UP000752292">
    <property type="component" value="Unassembled WGS sequence"/>
</dbReference>
<dbReference type="Gene3D" id="1.10.1530.10">
    <property type="match status" value="1"/>
</dbReference>
<evidence type="ECO:0000256" key="2">
    <source>
        <dbReference type="ARBA" id="ARBA00023002"/>
    </source>
</evidence>
<keyword evidence="2" id="KW-0560">Oxidoreductase</keyword>
<reference evidence="3" key="1">
    <citation type="submission" date="2020-07" db="EMBL/GenBank/DDBJ databases">
        <title>Huge and variable diversity of episymbiotic CPR bacteria and DPANN archaea in groundwater ecosystems.</title>
        <authorList>
            <person name="He C.Y."/>
            <person name="Keren R."/>
            <person name="Whittaker M."/>
            <person name="Farag I.F."/>
            <person name="Doudna J."/>
            <person name="Cate J.H.D."/>
            <person name="Banfield J.F."/>
        </authorList>
    </citation>
    <scope>NUCLEOTIDE SEQUENCE</scope>
    <source>
        <strain evidence="3">NC_groundwater_1370_Ag_S-0.2um_69_93</strain>
    </source>
</reference>
<dbReference type="PANTHER" id="PTHR11091:SF0">
    <property type="entry name" value="MALATE DEHYDROGENASE"/>
    <property type="match status" value="1"/>
</dbReference>
<dbReference type="AlphaFoldDB" id="A0A933EAS1"/>
<proteinExistence type="inferred from homology"/>
<dbReference type="PANTHER" id="PTHR11091">
    <property type="entry name" value="OXIDOREDUCTASE-RELATED"/>
    <property type="match status" value="1"/>
</dbReference>
<accession>A0A933EAS1</accession>
<gene>
    <name evidence="3" type="ORF">HY618_07830</name>
</gene>
<comment type="caution">
    <text evidence="3">The sequence shown here is derived from an EMBL/GenBank/DDBJ whole genome shotgun (WGS) entry which is preliminary data.</text>
</comment>
<protein>
    <submittedName>
        <fullName evidence="3">Ldh family oxidoreductase</fullName>
    </submittedName>
</protein>
<evidence type="ECO:0000256" key="1">
    <source>
        <dbReference type="ARBA" id="ARBA00006056"/>
    </source>
</evidence>
<comment type="similarity">
    <text evidence="1">Belongs to the LDH2/MDH2 oxidoreductase family.</text>
</comment>
<dbReference type="InterPro" id="IPR043144">
    <property type="entry name" value="Mal/L-sulf/L-lact_DH-like_ah"/>
</dbReference>
<dbReference type="Gene3D" id="3.30.1370.60">
    <property type="entry name" value="Hypothetical oxidoreductase yiak, domain 2"/>
    <property type="match status" value="1"/>
</dbReference>
<organism evidence="3 4">
    <name type="scientific">Tectimicrobiota bacterium</name>
    <dbReference type="NCBI Taxonomy" id="2528274"/>
    <lineage>
        <taxon>Bacteria</taxon>
        <taxon>Pseudomonadati</taxon>
        <taxon>Nitrospinota/Tectimicrobiota group</taxon>
        <taxon>Candidatus Tectimicrobiota</taxon>
    </lineage>
</organism>
<dbReference type="EMBL" id="JACQRX010000340">
    <property type="protein sequence ID" value="MBI4252354.1"/>
    <property type="molecule type" value="Genomic_DNA"/>
</dbReference>
<evidence type="ECO:0000313" key="4">
    <source>
        <dbReference type="Proteomes" id="UP000752292"/>
    </source>
</evidence>
<evidence type="ECO:0000313" key="3">
    <source>
        <dbReference type="EMBL" id="MBI4252354.1"/>
    </source>
</evidence>
<dbReference type="GO" id="GO:0016491">
    <property type="term" value="F:oxidoreductase activity"/>
    <property type="evidence" value="ECO:0007669"/>
    <property type="project" value="UniProtKB-KW"/>
</dbReference>
<dbReference type="Pfam" id="PF02615">
    <property type="entry name" value="Ldh_2"/>
    <property type="match status" value="1"/>
</dbReference>
<dbReference type="InterPro" id="IPR003767">
    <property type="entry name" value="Malate/L-lactate_DH-like"/>
</dbReference>
<dbReference type="InterPro" id="IPR036111">
    <property type="entry name" value="Mal/L-sulfo/L-lacto_DH-like_sf"/>
</dbReference>
<sequence length="349" mass="36668">MADAQVPAPSLLAFLQGLYAALGLPPEDAGKCAAQAVDAELRGVRSHGLVRVGVFAERLRRGTVNPRPRLRVVTDLPAFSLLDGDHGMSAVVGRRAMETAIAKAAACGIGAAAIRRSSHTGHVGYFAAMALERGMVGMVLSGAATNLAPWGGTERMLGNNPVAFAVPSNQEFPVLFDIATSKVARGYILLAARKGEPIPEGWALDPGGNPTTDASLAARGTLLPLGGHKGYGLALMFSFLTAALSGNGFDADQPDWLEAERPFSLPMFCLAIDAARCLGGDYRRAVDEAIRRLKGSRLAPGFDEIRIPGEGAHRRYLRALEEGIPVPEALMREMDQLAARTGAPPLAGG</sequence>